<evidence type="ECO:0000313" key="2">
    <source>
        <dbReference type="Proteomes" id="UP001614394"/>
    </source>
</evidence>
<proteinExistence type="predicted"/>
<organism evidence="1 2">
    <name type="scientific">Streptomyces fildesensis</name>
    <dbReference type="NCBI Taxonomy" id="375757"/>
    <lineage>
        <taxon>Bacteria</taxon>
        <taxon>Bacillati</taxon>
        <taxon>Actinomycetota</taxon>
        <taxon>Actinomycetes</taxon>
        <taxon>Kitasatosporales</taxon>
        <taxon>Streptomycetaceae</taxon>
        <taxon>Streptomyces</taxon>
    </lineage>
</organism>
<accession>A0ABW8C9R0</accession>
<protein>
    <recommendedName>
        <fullName evidence="3">Phage protein</fullName>
    </recommendedName>
</protein>
<keyword evidence="2" id="KW-1185">Reference proteome</keyword>
<sequence>MATYTKPACNPQTFDELITRLKGDETERRRAVELIQTGGTLAFGEEYFALSDKQRDQLAAATSDPAADFRWRALLSQGLAEGKPVRIVPSVTEIGVSIDVVVGADGSVSVSLSCEL</sequence>
<name>A0ABW8C9R0_9ACTN</name>
<dbReference type="Proteomes" id="UP001614394">
    <property type="component" value="Unassembled WGS sequence"/>
</dbReference>
<dbReference type="EMBL" id="JBITYG010000006">
    <property type="protein sequence ID" value="MFI9103175.1"/>
    <property type="molecule type" value="Genomic_DNA"/>
</dbReference>
<evidence type="ECO:0008006" key="3">
    <source>
        <dbReference type="Google" id="ProtNLM"/>
    </source>
</evidence>
<evidence type="ECO:0000313" key="1">
    <source>
        <dbReference type="EMBL" id="MFI9103175.1"/>
    </source>
</evidence>
<reference evidence="1 2" key="1">
    <citation type="submission" date="2024-10" db="EMBL/GenBank/DDBJ databases">
        <title>The Natural Products Discovery Center: Release of the First 8490 Sequenced Strains for Exploring Actinobacteria Biosynthetic Diversity.</title>
        <authorList>
            <person name="Kalkreuter E."/>
            <person name="Kautsar S.A."/>
            <person name="Yang D."/>
            <person name="Bader C.D."/>
            <person name="Teijaro C.N."/>
            <person name="Fluegel L."/>
            <person name="Davis C.M."/>
            <person name="Simpson J.R."/>
            <person name="Lauterbach L."/>
            <person name="Steele A.D."/>
            <person name="Gui C."/>
            <person name="Meng S."/>
            <person name="Li G."/>
            <person name="Viehrig K."/>
            <person name="Ye F."/>
            <person name="Su P."/>
            <person name="Kiefer A.F."/>
            <person name="Nichols A."/>
            <person name="Cepeda A.J."/>
            <person name="Yan W."/>
            <person name="Fan B."/>
            <person name="Jiang Y."/>
            <person name="Adhikari A."/>
            <person name="Zheng C.-J."/>
            <person name="Schuster L."/>
            <person name="Cowan T.M."/>
            <person name="Smanski M.J."/>
            <person name="Chevrette M.G."/>
            <person name="De Carvalho L.P.S."/>
            <person name="Shen B."/>
        </authorList>
    </citation>
    <scope>NUCLEOTIDE SEQUENCE [LARGE SCALE GENOMIC DNA]</scope>
    <source>
        <strain evidence="1 2">NPDC053399</strain>
    </source>
</reference>
<comment type="caution">
    <text evidence="1">The sequence shown here is derived from an EMBL/GenBank/DDBJ whole genome shotgun (WGS) entry which is preliminary data.</text>
</comment>
<dbReference type="RefSeq" id="WP_399651804.1">
    <property type="nucleotide sequence ID" value="NZ_JBITYG010000006.1"/>
</dbReference>
<gene>
    <name evidence="1" type="ORF">ACIGXA_21900</name>
</gene>